<dbReference type="Pfam" id="PF20441">
    <property type="entry name" value="TerL_nuclease"/>
    <property type="match status" value="1"/>
</dbReference>
<dbReference type="STRING" id="657387.BH688_03085"/>
<reference evidence="1 2" key="1">
    <citation type="submission" date="2019-08" db="EMBL/GenBank/DDBJ databases">
        <title>Complete genome sequence of Kushneria sp. YCWA18, a halophilic phosphate-solubilizing bacterium isolated from Daqiao saltern in China.</title>
        <authorList>
            <person name="Du G.-X."/>
            <person name="Qu L.-Y."/>
        </authorList>
    </citation>
    <scope>NUCLEOTIDE SEQUENCE [LARGE SCALE GENOMIC DNA]</scope>
    <source>
        <strain evidence="1 2">YCWA18</strain>
    </source>
</reference>
<gene>
    <name evidence="1" type="ORF">FY550_06850</name>
</gene>
<dbReference type="RefSeq" id="WP_070977121.1">
    <property type="nucleotide sequence ID" value="NZ_CP043420.1"/>
</dbReference>
<dbReference type="OrthoDB" id="9760250at2"/>
<dbReference type="KEGG" id="kuy:FY550_06850"/>
<proteinExistence type="predicted"/>
<evidence type="ECO:0000313" key="1">
    <source>
        <dbReference type="EMBL" id="QEL10872.1"/>
    </source>
</evidence>
<organism evidence="1 2">
    <name type="scientific">Kushneria phosphatilytica</name>
    <dbReference type="NCBI Taxonomy" id="657387"/>
    <lineage>
        <taxon>Bacteria</taxon>
        <taxon>Pseudomonadati</taxon>
        <taxon>Pseudomonadota</taxon>
        <taxon>Gammaproteobacteria</taxon>
        <taxon>Oceanospirillales</taxon>
        <taxon>Halomonadaceae</taxon>
        <taxon>Kushneria</taxon>
    </lineage>
</organism>
<sequence>MASYPNVNAANKYARDVVAGRILACKEVRQACQRHLDDLTASKARTFPYRFDRDAAERVCVFIQLLPHTKGKWARSRERIKLEPWQKFIFCCIYGWLKKKTGMRRFVEAYCEVPRKSGKSVIAAGVGNYMFAADGEYGAEVYCGATTEKQAWEVFRPAKIMLQKTPELVSMAGIEIMAKNLSIAEDGSRFEPVIGDPGDGSSPSCALVDEFHEHDTPALYETMLTGMGAREQPLMFIITTAGFNLAGPCYDKRRQAQQMLEGSVPNAELFAIIFTIDDGDDWKDPAVLRKANPNFGVSVGEEFLLKAQQDAIRYPSRQNGFLTKHLNVWVSARTAWLNMASWQAGGDKELTLEQFEGQPCWVGLDLASKTDIAAIALLFRDEIEDAQGRVTTRWTSFVRSYLPEGAIERASNNRAAYESWVNSGDLITTDGEELDFDVIRGDLLDLSSRFEIREIAYDPWRATQLAHQLMKDGAEIIEYRNTVQNMSPPMREMEAAITGSRWRHPCDPVLTWMASNVVAKEDAKENIYPRKERPENKIDGIVAILMALGRAVHEEGVEKADLDGFVDNPIMVGI</sequence>
<keyword evidence="2" id="KW-1185">Reference proteome</keyword>
<dbReference type="InterPro" id="IPR046462">
    <property type="entry name" value="TerL_nuclease"/>
</dbReference>
<dbReference type="Proteomes" id="UP000322553">
    <property type="component" value="Chromosome"/>
</dbReference>
<accession>A0A1S1NZ43</accession>
<dbReference type="Pfam" id="PF03354">
    <property type="entry name" value="TerL_ATPase"/>
    <property type="match status" value="1"/>
</dbReference>
<dbReference type="Gene3D" id="3.30.420.240">
    <property type="match status" value="1"/>
</dbReference>
<dbReference type="GO" id="GO:0004519">
    <property type="term" value="F:endonuclease activity"/>
    <property type="evidence" value="ECO:0007669"/>
    <property type="project" value="InterPro"/>
</dbReference>
<dbReference type="InterPro" id="IPR046461">
    <property type="entry name" value="TerL_ATPase"/>
</dbReference>
<dbReference type="PANTHER" id="PTHR41287:SF1">
    <property type="entry name" value="PROTEIN YMFN"/>
    <property type="match status" value="1"/>
</dbReference>
<dbReference type="PANTHER" id="PTHR41287">
    <property type="match status" value="1"/>
</dbReference>
<dbReference type="EMBL" id="CP043420">
    <property type="protein sequence ID" value="QEL10872.1"/>
    <property type="molecule type" value="Genomic_DNA"/>
</dbReference>
<protein>
    <submittedName>
        <fullName evidence="1">Terminase large subunit</fullName>
    </submittedName>
</protein>
<name>A0A1S1NZ43_9GAMM</name>
<dbReference type="AlphaFoldDB" id="A0A1S1NZ43"/>
<dbReference type="InterPro" id="IPR005021">
    <property type="entry name" value="Terminase_largesu-like"/>
</dbReference>
<dbReference type="Gene3D" id="3.40.50.300">
    <property type="entry name" value="P-loop containing nucleotide triphosphate hydrolases"/>
    <property type="match status" value="1"/>
</dbReference>
<evidence type="ECO:0000313" key="2">
    <source>
        <dbReference type="Proteomes" id="UP000322553"/>
    </source>
</evidence>
<dbReference type="InterPro" id="IPR027417">
    <property type="entry name" value="P-loop_NTPase"/>
</dbReference>